<dbReference type="AlphaFoldDB" id="A0A921LTB3"/>
<organism evidence="3 4">
    <name type="scientific">Enorma phocaeensis</name>
    <dbReference type="NCBI Taxonomy" id="1871019"/>
    <lineage>
        <taxon>Bacteria</taxon>
        <taxon>Bacillati</taxon>
        <taxon>Actinomycetota</taxon>
        <taxon>Coriobacteriia</taxon>
        <taxon>Coriobacteriales</taxon>
        <taxon>Coriobacteriaceae</taxon>
        <taxon>Enorma</taxon>
    </lineage>
</organism>
<dbReference type="Pfam" id="PF07811">
    <property type="entry name" value="TadE"/>
    <property type="match status" value="1"/>
</dbReference>
<gene>
    <name evidence="3" type="ORF">K8V70_04435</name>
</gene>
<dbReference type="EMBL" id="DYUZ01000017">
    <property type="protein sequence ID" value="HJG37096.1"/>
    <property type="molecule type" value="Genomic_DNA"/>
</dbReference>
<name>A0A921LTB3_9ACTN</name>
<evidence type="ECO:0000313" key="4">
    <source>
        <dbReference type="Proteomes" id="UP000753256"/>
    </source>
</evidence>
<sequence>MGARSARCKVACLAVERRAQATVEAALLLPAFLTLLLLALQPICLLYTRAVMESAAAETARLMVTADEGDEEGCRSFALRRLSAVPDVEIFHAGGPLSWEIELSYAEVAAGRVAVSIAGAVRPLPVLGAFAGAFGSTNSQGDVVMEVEVAYEGRPAWLEGDYDAWTQVWN</sequence>
<keyword evidence="1" id="KW-1133">Transmembrane helix</keyword>
<reference evidence="3" key="2">
    <citation type="submission" date="2021-09" db="EMBL/GenBank/DDBJ databases">
        <authorList>
            <person name="Gilroy R."/>
        </authorList>
    </citation>
    <scope>NUCLEOTIDE SEQUENCE</scope>
    <source>
        <strain evidence="3">ChiHjej13B12-9602</strain>
    </source>
</reference>
<dbReference type="RefSeq" id="WP_273189638.1">
    <property type="nucleotide sequence ID" value="NZ_DYUZ01000017.1"/>
</dbReference>
<comment type="caution">
    <text evidence="3">The sequence shown here is derived from an EMBL/GenBank/DDBJ whole genome shotgun (WGS) entry which is preliminary data.</text>
</comment>
<protein>
    <submittedName>
        <fullName evidence="3">Pilus assembly protein</fullName>
    </submittedName>
</protein>
<keyword evidence="1" id="KW-0472">Membrane</keyword>
<reference evidence="3" key="1">
    <citation type="journal article" date="2021" name="PeerJ">
        <title>Extensive microbial diversity within the chicken gut microbiome revealed by metagenomics and culture.</title>
        <authorList>
            <person name="Gilroy R."/>
            <person name="Ravi A."/>
            <person name="Getino M."/>
            <person name="Pursley I."/>
            <person name="Horton D.L."/>
            <person name="Alikhan N.F."/>
            <person name="Baker D."/>
            <person name="Gharbi K."/>
            <person name="Hall N."/>
            <person name="Watson M."/>
            <person name="Adriaenssens E.M."/>
            <person name="Foster-Nyarko E."/>
            <person name="Jarju S."/>
            <person name="Secka A."/>
            <person name="Antonio M."/>
            <person name="Oren A."/>
            <person name="Chaudhuri R.R."/>
            <person name="La Ragione R."/>
            <person name="Hildebrand F."/>
            <person name="Pallen M.J."/>
        </authorList>
    </citation>
    <scope>NUCLEOTIDE SEQUENCE</scope>
    <source>
        <strain evidence="3">ChiHjej13B12-9602</strain>
    </source>
</reference>
<evidence type="ECO:0000313" key="3">
    <source>
        <dbReference type="EMBL" id="HJG37096.1"/>
    </source>
</evidence>
<evidence type="ECO:0000256" key="1">
    <source>
        <dbReference type="SAM" id="Phobius"/>
    </source>
</evidence>
<proteinExistence type="predicted"/>
<feature type="transmembrane region" description="Helical" evidence="1">
    <location>
        <begin position="21"/>
        <end position="40"/>
    </location>
</feature>
<keyword evidence="1" id="KW-0812">Transmembrane</keyword>
<evidence type="ECO:0000259" key="2">
    <source>
        <dbReference type="Pfam" id="PF07811"/>
    </source>
</evidence>
<dbReference type="Proteomes" id="UP000753256">
    <property type="component" value="Unassembled WGS sequence"/>
</dbReference>
<accession>A0A921LTB3</accession>
<feature type="domain" description="TadE-like" evidence="2">
    <location>
        <begin position="20"/>
        <end position="61"/>
    </location>
</feature>
<dbReference type="InterPro" id="IPR012495">
    <property type="entry name" value="TadE-like_dom"/>
</dbReference>